<dbReference type="EMBL" id="JASHIF010000017">
    <property type="protein sequence ID" value="MDI9861093.1"/>
    <property type="molecule type" value="Genomic_DNA"/>
</dbReference>
<dbReference type="Proteomes" id="UP001236507">
    <property type="component" value="Unassembled WGS sequence"/>
</dbReference>
<keyword evidence="3" id="KW-0106">Calcium</keyword>
<evidence type="ECO:0000256" key="1">
    <source>
        <dbReference type="ARBA" id="ARBA00001913"/>
    </source>
</evidence>
<comment type="subunit">
    <text evidence="2">Monomer.</text>
</comment>
<dbReference type="Pfam" id="PF01263">
    <property type="entry name" value="Aldose_epim"/>
    <property type="match status" value="1"/>
</dbReference>
<comment type="caution">
    <text evidence="4">The sequence shown here is derived from an EMBL/GenBank/DDBJ whole genome shotgun (WGS) entry which is preliminary data.</text>
</comment>
<dbReference type="InterPro" id="IPR037481">
    <property type="entry name" value="LacX"/>
</dbReference>
<dbReference type="RefSeq" id="WP_283345598.1">
    <property type="nucleotide sequence ID" value="NZ_JASHIF010000017.1"/>
</dbReference>
<protein>
    <submittedName>
        <fullName evidence="4">Aldose 1-epimerase family protein</fullName>
    </submittedName>
</protein>
<dbReference type="PANTHER" id="PTHR11122">
    <property type="entry name" value="APOSPORY-ASSOCIATED PROTEIN C-RELATED"/>
    <property type="match status" value="1"/>
</dbReference>
<dbReference type="InterPro" id="IPR008183">
    <property type="entry name" value="Aldose_1/G6P_1-epimerase"/>
</dbReference>
<gene>
    <name evidence="4" type="ORF">QM524_17890</name>
</gene>
<proteinExistence type="predicted"/>
<dbReference type="InterPro" id="IPR014718">
    <property type="entry name" value="GH-type_carb-bd"/>
</dbReference>
<reference evidence="4 5" key="1">
    <citation type="submission" date="2023-05" db="EMBL/GenBank/DDBJ databases">
        <title>Novel species of genus Flectobacillus isolated from stream in China.</title>
        <authorList>
            <person name="Lu H."/>
        </authorList>
    </citation>
    <scope>NUCLEOTIDE SEQUENCE [LARGE SCALE GENOMIC DNA]</scope>
    <source>
        <strain evidence="4 5">KCTC 42575</strain>
    </source>
</reference>
<keyword evidence="5" id="KW-1185">Reference proteome</keyword>
<evidence type="ECO:0000256" key="3">
    <source>
        <dbReference type="ARBA" id="ARBA00022837"/>
    </source>
</evidence>
<sequence length="289" mass="33075">MITIQNQYLKATINPKGAELVSLIQLSSNIDFMWEGDATFWGKHSPVLFPIVGSLKDNTYFYEGKSYQLGRHGFARDREFVIETHTEDSVTFLLVSDENTKTVYPFDFEFRLKYTLQENQLELQYIVDNSGDKLLWFSVGGHPAFKVPIEEGLAYDDYRLVFNQTEDFARWPLSPEGLIMDEPESTVITSNEIALTKELFQQDALVYKNLQSDCITLKSHSGQHQLEFGFKGYPFLGIWAAKNANFVCIEPWCGIADHVSHNQDITQKEGMIALNPSETFTRAWSVKLV</sequence>
<dbReference type="Gene3D" id="2.70.98.10">
    <property type="match status" value="1"/>
</dbReference>
<dbReference type="CDD" id="cd09024">
    <property type="entry name" value="Aldose_epim_lacX"/>
    <property type="match status" value="1"/>
</dbReference>
<dbReference type="SUPFAM" id="SSF74650">
    <property type="entry name" value="Galactose mutarotase-like"/>
    <property type="match status" value="1"/>
</dbReference>
<organism evidence="4 5">
    <name type="scientific">Flectobacillus roseus</name>
    <dbReference type="NCBI Taxonomy" id="502259"/>
    <lineage>
        <taxon>Bacteria</taxon>
        <taxon>Pseudomonadati</taxon>
        <taxon>Bacteroidota</taxon>
        <taxon>Cytophagia</taxon>
        <taxon>Cytophagales</taxon>
        <taxon>Flectobacillaceae</taxon>
        <taxon>Flectobacillus</taxon>
    </lineage>
</organism>
<accession>A0ABT6YBX2</accession>
<evidence type="ECO:0000313" key="4">
    <source>
        <dbReference type="EMBL" id="MDI9861093.1"/>
    </source>
</evidence>
<dbReference type="PANTHER" id="PTHR11122:SF13">
    <property type="entry name" value="GLUCOSE-6-PHOSPHATE 1-EPIMERASE"/>
    <property type="match status" value="1"/>
</dbReference>
<evidence type="ECO:0000256" key="2">
    <source>
        <dbReference type="ARBA" id="ARBA00011245"/>
    </source>
</evidence>
<comment type="cofactor">
    <cofactor evidence="1">
        <name>Ca(2+)</name>
        <dbReference type="ChEBI" id="CHEBI:29108"/>
    </cofactor>
</comment>
<evidence type="ECO:0000313" key="5">
    <source>
        <dbReference type="Proteomes" id="UP001236507"/>
    </source>
</evidence>
<dbReference type="InterPro" id="IPR011013">
    <property type="entry name" value="Gal_mutarotase_sf_dom"/>
</dbReference>
<name>A0ABT6YBX2_9BACT</name>